<dbReference type="SUPFAM" id="SSF82153">
    <property type="entry name" value="FAS1 domain"/>
    <property type="match status" value="2"/>
</dbReference>
<dbReference type="PANTHER" id="PTHR33985:SF19">
    <property type="entry name" value="FASCICLIN-LIKE ARABINOGALACTAN PROTEIN 21"/>
    <property type="match status" value="1"/>
</dbReference>
<organism evidence="4 5">
    <name type="scientific">Malus domestica</name>
    <name type="common">Apple</name>
    <name type="synonym">Pyrus malus</name>
    <dbReference type="NCBI Taxonomy" id="3750"/>
    <lineage>
        <taxon>Eukaryota</taxon>
        <taxon>Viridiplantae</taxon>
        <taxon>Streptophyta</taxon>
        <taxon>Embryophyta</taxon>
        <taxon>Tracheophyta</taxon>
        <taxon>Spermatophyta</taxon>
        <taxon>Magnoliopsida</taxon>
        <taxon>eudicotyledons</taxon>
        <taxon>Gunneridae</taxon>
        <taxon>Pentapetalae</taxon>
        <taxon>rosids</taxon>
        <taxon>fabids</taxon>
        <taxon>Rosales</taxon>
        <taxon>Rosaceae</taxon>
        <taxon>Amygdaloideae</taxon>
        <taxon>Maleae</taxon>
        <taxon>Malus</taxon>
    </lineage>
</organism>
<dbReference type="Gene3D" id="2.30.180.10">
    <property type="entry name" value="FAS1 domain"/>
    <property type="match status" value="2"/>
</dbReference>
<dbReference type="AlphaFoldDB" id="A0A498J3R9"/>
<keyword evidence="5" id="KW-1185">Reference proteome</keyword>
<dbReference type="OrthoDB" id="1525874at2759"/>
<proteinExistence type="inferred from homology"/>
<comment type="caution">
    <text evidence="4">The sequence shown here is derived from an EMBL/GenBank/DDBJ whole genome shotgun (WGS) entry which is preliminary data.</text>
</comment>
<feature type="transmembrane region" description="Helical" evidence="2">
    <location>
        <begin position="12"/>
        <end position="29"/>
    </location>
</feature>
<dbReference type="InterPro" id="IPR036378">
    <property type="entry name" value="FAS1_dom_sf"/>
</dbReference>
<keyword evidence="2" id="KW-0472">Membrane</keyword>
<evidence type="ECO:0000313" key="5">
    <source>
        <dbReference type="Proteomes" id="UP000290289"/>
    </source>
</evidence>
<evidence type="ECO:0000256" key="2">
    <source>
        <dbReference type="SAM" id="Phobius"/>
    </source>
</evidence>
<dbReference type="PANTHER" id="PTHR33985">
    <property type="entry name" value="OS02G0491300 PROTEIN-RELATED"/>
    <property type="match status" value="1"/>
</dbReference>
<dbReference type="Proteomes" id="UP000290289">
    <property type="component" value="Chromosome 9"/>
</dbReference>
<dbReference type="EMBL" id="RDQH01000335">
    <property type="protein sequence ID" value="RXH90140.1"/>
    <property type="molecule type" value="Genomic_DNA"/>
</dbReference>
<evidence type="ECO:0000313" key="4">
    <source>
        <dbReference type="EMBL" id="RXH90140.1"/>
    </source>
</evidence>
<dbReference type="SMR" id="A0A498J3R9"/>
<dbReference type="InterPro" id="IPR052806">
    <property type="entry name" value="Fasciclin-like_AGP"/>
</dbReference>
<dbReference type="InterPro" id="IPR000782">
    <property type="entry name" value="FAS1_domain"/>
</dbReference>
<dbReference type="Gramene" id="mRNA:MD09G0111400">
    <property type="protein sequence ID" value="CDS:MD09G0111400.1"/>
    <property type="gene ID" value="MD09G0111400"/>
</dbReference>
<evidence type="ECO:0000259" key="3">
    <source>
        <dbReference type="PROSITE" id="PS50213"/>
    </source>
</evidence>
<accession>A0A498J3R9</accession>
<gene>
    <name evidence="4" type="ORF">DVH24_032497</name>
</gene>
<dbReference type="STRING" id="3750.A0A498J3R9"/>
<dbReference type="PROSITE" id="PS50213">
    <property type="entry name" value="FAS1"/>
    <property type="match status" value="1"/>
</dbReference>
<keyword evidence="2" id="KW-0812">Transmembrane</keyword>
<reference evidence="4 5" key="1">
    <citation type="submission" date="2018-10" db="EMBL/GenBank/DDBJ databases">
        <title>A high-quality apple genome assembly.</title>
        <authorList>
            <person name="Hu J."/>
        </authorList>
    </citation>
    <scope>NUCLEOTIDE SEQUENCE [LARGE SCALE GENOMIC DNA]</scope>
    <source>
        <strain evidence="5">cv. HFTH1</strain>
        <tissue evidence="4">Young leaf</tissue>
    </source>
</reference>
<protein>
    <recommendedName>
        <fullName evidence="3">FAS1 domain-containing protein</fullName>
    </recommendedName>
</protein>
<sequence>MAPPCTRWHAAVYFSMAVILAFIAISMTLRSQPNNESSQSRPISRFVYLGASRTLRRAGFTVIATLLQLSPELFFSSATTTLFAIKDSAISNSSLPPRLLKNLLRYHTSPLRLSFEHLVNMTQGTCLPTLYQNKKIAVTKIDEKERSVEINHVLVSHPNLFLDGPISIHGVLGPFSALDPRDVNQGWDIIQSPACDANSNMVSDVPDAKNMVEWSRIIRLLSSNGFVSFAVGLNSVLDGILGDHKGLKSVTIFLPPSLELEAYPSPLLEKIVRFHILPQRYTTRGLESMPARTLLRTLLHDQPLEFTGTLDFMKELVVNGVKIVAPDIFSSNRFTVHGISRAFELDHLPTPVR</sequence>
<dbReference type="Pfam" id="PF02469">
    <property type="entry name" value="Fasciclin"/>
    <property type="match status" value="1"/>
</dbReference>
<name>A0A498J3R9_MALDO</name>
<dbReference type="SMART" id="SM00554">
    <property type="entry name" value="FAS1"/>
    <property type="match status" value="2"/>
</dbReference>
<evidence type="ECO:0000256" key="1">
    <source>
        <dbReference type="ARBA" id="ARBA00007843"/>
    </source>
</evidence>
<keyword evidence="2" id="KW-1133">Transmembrane helix</keyword>
<feature type="domain" description="FAS1" evidence="3">
    <location>
        <begin position="198"/>
        <end position="343"/>
    </location>
</feature>
<comment type="similarity">
    <text evidence="1">Belongs to the fasciclin-like AGP family.</text>
</comment>